<comment type="caution">
    <text evidence="2">The sequence shown here is derived from an EMBL/GenBank/DDBJ whole genome shotgun (WGS) entry which is preliminary data.</text>
</comment>
<sequence>PTTPSPPPPWISCPSSRAPVSSRLPPPPSPRSRRRTNATLKAILERISARSGSAPPAPCPANTALFAAGSQRAHEADSVEELAKRLYLAPTSSCRPSSPRPPSPRLRRSRLRPAAAHRAGTASSWAPGVQPLARPHRPRERGAFWSHGLGEGAPQGAAPAHP</sequence>
<feature type="region of interest" description="Disordered" evidence="1">
    <location>
        <begin position="1"/>
        <end position="37"/>
    </location>
</feature>
<dbReference type="AlphaFoldDB" id="A0AAD6T7S0"/>
<evidence type="ECO:0000313" key="3">
    <source>
        <dbReference type="Proteomes" id="UP001218188"/>
    </source>
</evidence>
<reference evidence="2" key="1">
    <citation type="submission" date="2023-03" db="EMBL/GenBank/DDBJ databases">
        <title>Massive genome expansion in bonnet fungi (Mycena s.s.) driven by repeated elements and novel gene families across ecological guilds.</title>
        <authorList>
            <consortium name="Lawrence Berkeley National Laboratory"/>
            <person name="Harder C.B."/>
            <person name="Miyauchi S."/>
            <person name="Viragh M."/>
            <person name="Kuo A."/>
            <person name="Thoen E."/>
            <person name="Andreopoulos B."/>
            <person name="Lu D."/>
            <person name="Skrede I."/>
            <person name="Drula E."/>
            <person name="Henrissat B."/>
            <person name="Morin E."/>
            <person name="Kohler A."/>
            <person name="Barry K."/>
            <person name="LaButti K."/>
            <person name="Morin E."/>
            <person name="Salamov A."/>
            <person name="Lipzen A."/>
            <person name="Mereny Z."/>
            <person name="Hegedus B."/>
            <person name="Baldrian P."/>
            <person name="Stursova M."/>
            <person name="Weitz H."/>
            <person name="Taylor A."/>
            <person name="Grigoriev I.V."/>
            <person name="Nagy L.G."/>
            <person name="Martin F."/>
            <person name="Kauserud H."/>
        </authorList>
    </citation>
    <scope>NUCLEOTIDE SEQUENCE</scope>
    <source>
        <strain evidence="2">CBHHK200</strain>
    </source>
</reference>
<dbReference type="Proteomes" id="UP001218188">
    <property type="component" value="Unassembled WGS sequence"/>
</dbReference>
<accession>A0AAD6T7S0</accession>
<gene>
    <name evidence="2" type="ORF">C8F04DRAFT_1081240</name>
</gene>
<name>A0AAD6T7S0_9AGAR</name>
<keyword evidence="3" id="KW-1185">Reference proteome</keyword>
<feature type="compositionally biased region" description="Low complexity" evidence="1">
    <location>
        <begin position="12"/>
        <end position="23"/>
    </location>
</feature>
<evidence type="ECO:0000313" key="2">
    <source>
        <dbReference type="EMBL" id="KAJ7040978.1"/>
    </source>
</evidence>
<feature type="non-terminal residue" evidence="2">
    <location>
        <position position="1"/>
    </location>
</feature>
<feature type="region of interest" description="Disordered" evidence="1">
    <location>
        <begin position="89"/>
        <end position="162"/>
    </location>
</feature>
<dbReference type="EMBL" id="JARJCM010000019">
    <property type="protein sequence ID" value="KAJ7040978.1"/>
    <property type="molecule type" value="Genomic_DNA"/>
</dbReference>
<organism evidence="2 3">
    <name type="scientific">Mycena alexandri</name>
    <dbReference type="NCBI Taxonomy" id="1745969"/>
    <lineage>
        <taxon>Eukaryota</taxon>
        <taxon>Fungi</taxon>
        <taxon>Dikarya</taxon>
        <taxon>Basidiomycota</taxon>
        <taxon>Agaricomycotina</taxon>
        <taxon>Agaricomycetes</taxon>
        <taxon>Agaricomycetidae</taxon>
        <taxon>Agaricales</taxon>
        <taxon>Marasmiineae</taxon>
        <taxon>Mycenaceae</taxon>
        <taxon>Mycena</taxon>
    </lineage>
</organism>
<evidence type="ECO:0000256" key="1">
    <source>
        <dbReference type="SAM" id="MobiDB-lite"/>
    </source>
</evidence>
<feature type="compositionally biased region" description="Pro residues" evidence="1">
    <location>
        <begin position="1"/>
        <end position="11"/>
    </location>
</feature>
<protein>
    <submittedName>
        <fullName evidence="2">Uncharacterized protein</fullName>
    </submittedName>
</protein>
<proteinExistence type="predicted"/>